<reference evidence="3 4" key="1">
    <citation type="submission" date="2016-12" db="EMBL/GenBank/DDBJ databases">
        <title>Thioflexothrix psekupsii D3 genome sequencing and assembly.</title>
        <authorList>
            <person name="Fomenkov A."/>
            <person name="Vincze T."/>
            <person name="Grabovich M."/>
            <person name="Anton B.P."/>
            <person name="Dubinina G."/>
            <person name="Orlova M."/>
            <person name="Belousova E."/>
            <person name="Roberts R.J."/>
        </authorList>
    </citation>
    <scope>NUCLEOTIDE SEQUENCE [LARGE SCALE GENOMIC DNA]</scope>
    <source>
        <strain evidence="3">D3</strain>
    </source>
</reference>
<dbReference type="InterPro" id="IPR023562">
    <property type="entry name" value="ClpP/TepA"/>
</dbReference>
<evidence type="ECO:0000256" key="1">
    <source>
        <dbReference type="SAM" id="Coils"/>
    </source>
</evidence>
<dbReference type="GO" id="GO:0051117">
    <property type="term" value="F:ATPase binding"/>
    <property type="evidence" value="ECO:0007669"/>
    <property type="project" value="TreeGrafter"/>
</dbReference>
<dbReference type="InterPro" id="IPR029045">
    <property type="entry name" value="ClpP/crotonase-like_dom_sf"/>
</dbReference>
<dbReference type="AlphaFoldDB" id="A0A251X387"/>
<feature type="signal peptide" evidence="2">
    <location>
        <begin position="1"/>
        <end position="25"/>
    </location>
</feature>
<dbReference type="GO" id="GO:0004176">
    <property type="term" value="F:ATP-dependent peptidase activity"/>
    <property type="evidence" value="ECO:0007669"/>
    <property type="project" value="TreeGrafter"/>
</dbReference>
<organism evidence="3 4">
    <name type="scientific">Thioflexithrix psekupsensis</name>
    <dbReference type="NCBI Taxonomy" id="1570016"/>
    <lineage>
        <taxon>Bacteria</taxon>
        <taxon>Pseudomonadati</taxon>
        <taxon>Pseudomonadota</taxon>
        <taxon>Gammaproteobacteria</taxon>
        <taxon>Thiotrichales</taxon>
        <taxon>Thioflexithrix</taxon>
    </lineage>
</organism>
<gene>
    <name evidence="3" type="ORF">TPSD3_16945</name>
</gene>
<dbReference type="RefSeq" id="WP_086489753.1">
    <property type="nucleotide sequence ID" value="NZ_MSLT01000024.1"/>
</dbReference>
<keyword evidence="1" id="KW-0175">Coiled coil</keyword>
<keyword evidence="4" id="KW-1185">Reference proteome</keyword>
<dbReference type="GO" id="GO:0009368">
    <property type="term" value="C:endopeptidase Clp complex"/>
    <property type="evidence" value="ECO:0007669"/>
    <property type="project" value="TreeGrafter"/>
</dbReference>
<dbReference type="PANTHER" id="PTHR10381:SF11">
    <property type="entry name" value="ATP-DEPENDENT CLP PROTEASE PROTEOLYTIC SUBUNIT, MITOCHONDRIAL"/>
    <property type="match status" value="1"/>
</dbReference>
<dbReference type="SUPFAM" id="SSF52096">
    <property type="entry name" value="ClpP/crotonase"/>
    <property type="match status" value="1"/>
</dbReference>
<evidence type="ECO:0000256" key="2">
    <source>
        <dbReference type="SAM" id="SignalP"/>
    </source>
</evidence>
<evidence type="ECO:0000313" key="3">
    <source>
        <dbReference type="EMBL" id="OUD11736.1"/>
    </source>
</evidence>
<sequence length="515" mass="59002">MLVKKLSLAVAIVVQLAGFTPLIFAETQEASETTESVEESVEEVTTYSVSTESPLNTFLAEVAQLAELKQLSELEDSPQFALLLQLQTLRYELELLKLNQEKIQVQQEETPELLQEKAEMSRLTVARDRQLLDNELQKAKLEARLDKLRAAKERAELDNSIQEQTQKQTLSSLQSEHEQLTLNNELALQKQKLQLTELETEKETLALKNAIQEERHRQQELKLAMERAQLEFEMLKLDYERAKKEFEEGGDLSHKISLREQRRIWESEANKAPQYLEQPLVDGRLIISDRRITLDGPIFPGTAAYVSDRIHYYNNKDEKYPIFLVIDNCPGGSVIEGARIIKAMQGSAAPVHVVVKSSAASMAAVIAALAVESYAYPNAIFVHHQIWSGFFGNLTQQEEHLKVTKEWSERMMHPVAEKMGLSIEEMVAKMYQNNSDGNWREFADKAVELKWINHVVHYIDETSYVQPPSEEETSPSYMLSIDEQVDNNGKSYMQLPPLMLGDVYHIYNPIGYYRW</sequence>
<evidence type="ECO:0008006" key="5">
    <source>
        <dbReference type="Google" id="ProtNLM"/>
    </source>
</evidence>
<keyword evidence="2" id="KW-0732">Signal</keyword>
<proteinExistence type="predicted"/>
<dbReference type="GO" id="GO:0006515">
    <property type="term" value="P:protein quality control for misfolded or incompletely synthesized proteins"/>
    <property type="evidence" value="ECO:0007669"/>
    <property type="project" value="TreeGrafter"/>
</dbReference>
<dbReference type="GO" id="GO:0004252">
    <property type="term" value="F:serine-type endopeptidase activity"/>
    <property type="evidence" value="ECO:0007669"/>
    <property type="project" value="TreeGrafter"/>
</dbReference>
<dbReference type="Pfam" id="PF00574">
    <property type="entry name" value="CLP_protease"/>
    <property type="match status" value="1"/>
</dbReference>
<accession>A0A251X387</accession>
<feature type="chain" id="PRO_5012128899" description="Peptidase S14" evidence="2">
    <location>
        <begin position="26"/>
        <end position="515"/>
    </location>
</feature>
<dbReference type="OrthoDB" id="177753at2"/>
<dbReference type="Gene3D" id="3.90.226.10">
    <property type="entry name" value="2-enoyl-CoA Hydratase, Chain A, domain 1"/>
    <property type="match status" value="1"/>
</dbReference>
<feature type="coiled-coil region" evidence="1">
    <location>
        <begin position="131"/>
        <end position="245"/>
    </location>
</feature>
<evidence type="ECO:0000313" key="4">
    <source>
        <dbReference type="Proteomes" id="UP000194798"/>
    </source>
</evidence>
<dbReference type="EMBL" id="MSLT01000024">
    <property type="protein sequence ID" value="OUD11736.1"/>
    <property type="molecule type" value="Genomic_DNA"/>
</dbReference>
<dbReference type="PANTHER" id="PTHR10381">
    <property type="entry name" value="ATP-DEPENDENT CLP PROTEASE PROTEOLYTIC SUBUNIT"/>
    <property type="match status" value="1"/>
</dbReference>
<dbReference type="Proteomes" id="UP000194798">
    <property type="component" value="Unassembled WGS sequence"/>
</dbReference>
<protein>
    <recommendedName>
        <fullName evidence="5">Peptidase S14</fullName>
    </recommendedName>
</protein>
<comment type="caution">
    <text evidence="3">The sequence shown here is derived from an EMBL/GenBank/DDBJ whole genome shotgun (WGS) entry which is preliminary data.</text>
</comment>
<name>A0A251X387_9GAMM</name>